<dbReference type="GeneID" id="85383767"/>
<dbReference type="EMBL" id="MOPA01000020">
    <property type="protein sequence ID" value="KAK1519182.1"/>
    <property type="molecule type" value="Genomic_DNA"/>
</dbReference>
<accession>A0ABQ9RYI6</accession>
<reference evidence="2 3" key="1">
    <citation type="submission" date="2016-10" db="EMBL/GenBank/DDBJ databases">
        <title>The genome sequence of Colletotrichum fioriniae PJ7.</title>
        <authorList>
            <person name="Baroncelli R."/>
        </authorList>
    </citation>
    <scope>NUCLEOTIDE SEQUENCE [LARGE SCALE GENOMIC DNA]</scope>
    <source>
        <strain evidence="2 3">IMI 384185</strain>
    </source>
</reference>
<sequence>MRSPYPKMVGREEDKKESALDQDKSTPHFDASMETSSSGGGMLAIGLFGRPVNDISTWKPTEWLSRYLDCRHGAIVRRHRGFGGVKSATARVNPSLEFHSTDKRRRKGCVIFLVDLWRIF</sequence>
<comment type="caution">
    <text evidence="2">The sequence shown here is derived from an EMBL/GenBank/DDBJ whole genome shotgun (WGS) entry which is preliminary data.</text>
</comment>
<name>A0ABQ9RYI6_9PEZI</name>
<gene>
    <name evidence="2" type="ORF">CPAR01_15620</name>
</gene>
<dbReference type="Proteomes" id="UP001241169">
    <property type="component" value="Unassembled WGS sequence"/>
</dbReference>
<proteinExistence type="predicted"/>
<evidence type="ECO:0000313" key="2">
    <source>
        <dbReference type="EMBL" id="KAK1519182.1"/>
    </source>
</evidence>
<feature type="region of interest" description="Disordered" evidence="1">
    <location>
        <begin position="1"/>
        <end position="38"/>
    </location>
</feature>
<evidence type="ECO:0000313" key="3">
    <source>
        <dbReference type="Proteomes" id="UP001241169"/>
    </source>
</evidence>
<organism evidence="2 3">
    <name type="scientific">Colletotrichum paranaense</name>
    <dbReference type="NCBI Taxonomy" id="1914294"/>
    <lineage>
        <taxon>Eukaryota</taxon>
        <taxon>Fungi</taxon>
        <taxon>Dikarya</taxon>
        <taxon>Ascomycota</taxon>
        <taxon>Pezizomycotina</taxon>
        <taxon>Sordariomycetes</taxon>
        <taxon>Hypocreomycetidae</taxon>
        <taxon>Glomerellales</taxon>
        <taxon>Glomerellaceae</taxon>
        <taxon>Colletotrichum</taxon>
        <taxon>Colletotrichum acutatum species complex</taxon>
    </lineage>
</organism>
<keyword evidence="3" id="KW-1185">Reference proteome</keyword>
<feature type="compositionally biased region" description="Basic and acidic residues" evidence="1">
    <location>
        <begin position="9"/>
        <end position="27"/>
    </location>
</feature>
<protein>
    <submittedName>
        <fullName evidence="2">Uncharacterized protein</fullName>
    </submittedName>
</protein>
<evidence type="ECO:0000256" key="1">
    <source>
        <dbReference type="SAM" id="MobiDB-lite"/>
    </source>
</evidence>
<dbReference type="RefSeq" id="XP_060341444.1">
    <property type="nucleotide sequence ID" value="XM_060499868.1"/>
</dbReference>